<dbReference type="SUPFAM" id="SSF52266">
    <property type="entry name" value="SGNH hydrolase"/>
    <property type="match status" value="1"/>
</dbReference>
<reference evidence="3" key="1">
    <citation type="submission" date="2020-06" db="EMBL/GenBank/DDBJ databases">
        <authorList>
            <consortium name="Plant Systems Biology data submission"/>
        </authorList>
    </citation>
    <scope>NUCLEOTIDE SEQUENCE</scope>
    <source>
        <strain evidence="3">D6</strain>
    </source>
</reference>
<gene>
    <name evidence="3" type="ORF">SEMRO_286_G108310.1</name>
</gene>
<dbReference type="EMBL" id="CAICTM010000285">
    <property type="protein sequence ID" value="CAB9506950.1"/>
    <property type="molecule type" value="Genomic_DNA"/>
</dbReference>
<dbReference type="Gene3D" id="3.40.50.1110">
    <property type="entry name" value="SGNH hydrolase"/>
    <property type="match status" value="1"/>
</dbReference>
<keyword evidence="2" id="KW-0472">Membrane</keyword>
<accession>A0A9N8HC48</accession>
<dbReference type="OrthoDB" id="47403at2759"/>
<feature type="transmembrane region" description="Helical" evidence="2">
    <location>
        <begin position="21"/>
        <end position="40"/>
    </location>
</feature>
<evidence type="ECO:0000313" key="3">
    <source>
        <dbReference type="EMBL" id="CAB9506950.1"/>
    </source>
</evidence>
<keyword evidence="4" id="KW-1185">Reference proteome</keyword>
<feature type="region of interest" description="Disordered" evidence="1">
    <location>
        <begin position="194"/>
        <end position="216"/>
    </location>
</feature>
<keyword evidence="2" id="KW-0812">Transmembrane</keyword>
<feature type="compositionally biased region" description="Basic and acidic residues" evidence="1">
    <location>
        <begin position="546"/>
        <end position="562"/>
    </location>
</feature>
<feature type="compositionally biased region" description="Basic and acidic residues" evidence="1">
    <location>
        <begin position="197"/>
        <end position="211"/>
    </location>
</feature>
<name>A0A9N8HC48_9STRA</name>
<evidence type="ECO:0000313" key="4">
    <source>
        <dbReference type="Proteomes" id="UP001153069"/>
    </source>
</evidence>
<comment type="caution">
    <text evidence="3">The sequence shown here is derived from an EMBL/GenBank/DDBJ whole genome shotgun (WGS) entry which is preliminary data.</text>
</comment>
<dbReference type="InterPro" id="IPR036514">
    <property type="entry name" value="SGNH_hydro_sf"/>
</dbReference>
<keyword evidence="2" id="KW-1133">Transmembrane helix</keyword>
<evidence type="ECO:0000256" key="2">
    <source>
        <dbReference type="SAM" id="Phobius"/>
    </source>
</evidence>
<dbReference type="AlphaFoldDB" id="A0A9N8HC48"/>
<feature type="region of interest" description="Disordered" evidence="1">
    <location>
        <begin position="535"/>
        <end position="562"/>
    </location>
</feature>
<proteinExistence type="predicted"/>
<dbReference type="Proteomes" id="UP001153069">
    <property type="component" value="Unassembled WGS sequence"/>
</dbReference>
<organism evidence="3 4">
    <name type="scientific">Seminavis robusta</name>
    <dbReference type="NCBI Taxonomy" id="568900"/>
    <lineage>
        <taxon>Eukaryota</taxon>
        <taxon>Sar</taxon>
        <taxon>Stramenopiles</taxon>
        <taxon>Ochrophyta</taxon>
        <taxon>Bacillariophyta</taxon>
        <taxon>Bacillariophyceae</taxon>
        <taxon>Bacillariophycidae</taxon>
        <taxon>Naviculales</taxon>
        <taxon>Naviculaceae</taxon>
        <taxon>Seminavis</taxon>
    </lineage>
</organism>
<evidence type="ECO:0000256" key="1">
    <source>
        <dbReference type="SAM" id="MobiDB-lite"/>
    </source>
</evidence>
<feature type="region of interest" description="Disordered" evidence="1">
    <location>
        <begin position="331"/>
        <end position="371"/>
    </location>
</feature>
<protein>
    <recommendedName>
        <fullName evidence="5">SGNH hydrolase-type esterase domain-containing protein</fullName>
    </recommendedName>
</protein>
<feature type="compositionally biased region" description="Polar residues" evidence="1">
    <location>
        <begin position="352"/>
        <end position="366"/>
    </location>
</feature>
<evidence type="ECO:0008006" key="5">
    <source>
        <dbReference type="Google" id="ProtNLM"/>
    </source>
</evidence>
<sequence length="562" mass="64198">MPYRSANAFREQVFRYAVRSAVGITVASPFVAIFQASLLLEEFRRNHRDAPFPEMPCSGAVVAVTPGRPASFSSAWVKSLLLSDDDSTKNPEPLRLLIVGDSLAAGVGVTKSGTPVLPEAIAKTLSSALGGRAVYWTCMGEPGLSSPQIVKELLLAEEEEEEETNEISEEEKINVMEELRGWWDKRLQLQQQEEREEQQQRRQQAEGERQGPGKRVRAWWDKTRSVARRDLEDLGNIGRSIRRRMTIARRIPEPAVVLPQRRNAVVPDLVAQYDVAVVITGFNDLKYLIFPLPEDPDAAKEEDKQPSAGEGAWFERDLWGIMRALQGKMRNYGEEEEDDPKPPDSSDAKASVNNGEPESNQNSGNDDNTRRRHHPIVVFPAAPMFNEPIYPLSFFAEPMIRLMEYQKKKLAERYPAPVLFLEAPNDETIKDFTNKRGPLWEASSREEVLFELTNKARLEQLEKLMKEYYDMWTVDVEEEEATYTYDAFGPDIQGPLQHLHRSPLISVDRVHPNDEGYELWGRHIAQAIVEEWDRKDNWKDQPQQPTRDRVDDLAKHLESQQP</sequence>